<proteinExistence type="evidence at transcript level"/>
<dbReference type="PROSITE" id="PS51029">
    <property type="entry name" value="MADF"/>
    <property type="match status" value="1"/>
</dbReference>
<evidence type="ECO:0000259" key="2">
    <source>
        <dbReference type="PROSITE" id="PS51029"/>
    </source>
</evidence>
<feature type="region of interest" description="Disordered" evidence="1">
    <location>
        <begin position="364"/>
        <end position="461"/>
    </location>
</feature>
<dbReference type="InterPro" id="IPR039353">
    <property type="entry name" value="TF_Adf1"/>
</dbReference>
<feature type="domain" description="MADF" evidence="2">
    <location>
        <begin position="17"/>
        <end position="96"/>
    </location>
</feature>
<feature type="compositionally biased region" description="Low complexity" evidence="1">
    <location>
        <begin position="400"/>
        <end position="411"/>
    </location>
</feature>
<dbReference type="AlphaFoldDB" id="G3MIU8"/>
<evidence type="ECO:0000256" key="1">
    <source>
        <dbReference type="SAM" id="MobiDB-lite"/>
    </source>
</evidence>
<reference evidence="3" key="1">
    <citation type="journal article" date="2011" name="PLoS ONE">
        <title>A deep insight into the sialotranscriptome of the gulf coast tick, Amblyomma maculatum.</title>
        <authorList>
            <person name="Karim S."/>
            <person name="Singh P."/>
            <person name="Ribeiro J.M."/>
        </authorList>
    </citation>
    <scope>NUCLEOTIDE SEQUENCE</scope>
    <source>
        <tissue evidence="3">Salivary gland</tissue>
    </source>
</reference>
<evidence type="ECO:0000313" key="3">
    <source>
        <dbReference type="EMBL" id="AEO33416.1"/>
    </source>
</evidence>
<feature type="compositionally biased region" description="Basic and acidic residues" evidence="1">
    <location>
        <begin position="422"/>
        <end position="440"/>
    </location>
</feature>
<dbReference type="InterPro" id="IPR006578">
    <property type="entry name" value="MADF-dom"/>
</dbReference>
<feature type="region of interest" description="Disordered" evidence="1">
    <location>
        <begin position="243"/>
        <end position="350"/>
    </location>
</feature>
<accession>G3MIU8</accession>
<organism evidence="3">
    <name type="scientific">Amblyomma maculatum</name>
    <name type="common">Gulf Coast tick</name>
    <dbReference type="NCBI Taxonomy" id="34609"/>
    <lineage>
        <taxon>Eukaryota</taxon>
        <taxon>Metazoa</taxon>
        <taxon>Ecdysozoa</taxon>
        <taxon>Arthropoda</taxon>
        <taxon>Chelicerata</taxon>
        <taxon>Arachnida</taxon>
        <taxon>Acari</taxon>
        <taxon>Parasitiformes</taxon>
        <taxon>Ixodida</taxon>
        <taxon>Ixodoidea</taxon>
        <taxon>Ixodidae</taxon>
        <taxon>Amblyomminae</taxon>
        <taxon>Amblyomma</taxon>
    </lineage>
</organism>
<dbReference type="PANTHER" id="PTHR12243">
    <property type="entry name" value="MADF DOMAIN TRANSCRIPTION FACTOR"/>
    <property type="match status" value="1"/>
</dbReference>
<dbReference type="PANTHER" id="PTHR12243:SF67">
    <property type="entry name" value="COREPRESSOR OF PANGOLIN, ISOFORM A-RELATED"/>
    <property type="match status" value="1"/>
</dbReference>
<name>G3MIU8_AMBMU</name>
<feature type="compositionally biased region" description="Polar residues" evidence="1">
    <location>
        <begin position="364"/>
        <end position="387"/>
    </location>
</feature>
<dbReference type="EMBL" id="JO841799">
    <property type="protein sequence ID" value="AEO33416.1"/>
    <property type="molecule type" value="mRNA"/>
</dbReference>
<dbReference type="SMART" id="SM00595">
    <property type="entry name" value="MADF"/>
    <property type="match status" value="1"/>
</dbReference>
<feature type="compositionally biased region" description="Polar residues" evidence="1">
    <location>
        <begin position="273"/>
        <end position="284"/>
    </location>
</feature>
<feature type="non-terminal residue" evidence="3">
    <location>
        <position position="1"/>
    </location>
</feature>
<sequence>IWQQKKVLTMPDEFSVKLCEHVQRYPEIYDILNKNYHNEDAKNNAWELVAQQLGVPKSKCVIKWKSLKHQFIKAKKEHNTEWDMWSCLQFCDDAAAVKGSRKRKRESAATPAQVVIAADDPASEVSVLSKTTQKEETMNATTGASVSTRFPHFPLYGSGVATTQSPQESFLSQIPVAEWRTQASPSVPQFNNESPKPAMELPTVGMTGKRTARMQASPSAMPPFYCELSKPALKPIGLTGKRTARMQAAPSTHPFYSESSKLAVETGRRSVRMQASPSVPQFHNESSKPAVEPAPAKPTSRRAARNKESPKENVAASPTPVSQQATPGRTPRGRRSTASRASLSQTVQEDEMGITEAGELQLQQANQESSKKNVATSLPHSVQQVTASKALRGRRSSMRPIVAPEVIPEEPQASSLTAGDPLPERSGKESPKKMLLDHRQSRGNRLQQKKHLEGGGAQQGLSLLKRFQRSSKMTNQVQNEQELKEMAVVLTTSLMNLWA</sequence>
<dbReference type="Pfam" id="PF10545">
    <property type="entry name" value="MADF_DNA_bdg"/>
    <property type="match status" value="1"/>
</dbReference>
<protein>
    <recommendedName>
        <fullName evidence="2">MADF domain-containing protein</fullName>
    </recommendedName>
</protein>